<proteinExistence type="predicted"/>
<keyword evidence="1" id="KW-0732">Signal</keyword>
<reference evidence="2 3" key="1">
    <citation type="submission" date="2024-08" db="EMBL/GenBank/DDBJ databases">
        <authorList>
            <person name="Cucini C."/>
            <person name="Frati F."/>
        </authorList>
    </citation>
    <scope>NUCLEOTIDE SEQUENCE [LARGE SCALE GENOMIC DNA]</scope>
</reference>
<evidence type="ECO:0000313" key="3">
    <source>
        <dbReference type="Proteomes" id="UP001642540"/>
    </source>
</evidence>
<sequence length="95" mass="10099">MNEKLRDSLNNMAQGRLLKALFTVLALVVVALAAQLPVKKDGAVAPTSGGDLKTASSFIGPFGIGWGWGGYPYWGYGWGGYGGYGYGGWGYPYWG</sequence>
<dbReference type="EMBL" id="CAXLJM020000035">
    <property type="protein sequence ID" value="CAL8103833.1"/>
    <property type="molecule type" value="Genomic_DNA"/>
</dbReference>
<accession>A0ABP1QIW0</accession>
<gene>
    <name evidence="2" type="ORF">ODALV1_LOCUS11568</name>
</gene>
<feature type="signal peptide" evidence="1">
    <location>
        <begin position="1"/>
        <end position="33"/>
    </location>
</feature>
<dbReference type="Proteomes" id="UP001642540">
    <property type="component" value="Unassembled WGS sequence"/>
</dbReference>
<keyword evidence="3" id="KW-1185">Reference proteome</keyword>
<name>A0ABP1QIW0_9HEXA</name>
<organism evidence="2 3">
    <name type="scientific">Orchesella dallaii</name>
    <dbReference type="NCBI Taxonomy" id="48710"/>
    <lineage>
        <taxon>Eukaryota</taxon>
        <taxon>Metazoa</taxon>
        <taxon>Ecdysozoa</taxon>
        <taxon>Arthropoda</taxon>
        <taxon>Hexapoda</taxon>
        <taxon>Collembola</taxon>
        <taxon>Entomobryomorpha</taxon>
        <taxon>Entomobryoidea</taxon>
        <taxon>Orchesellidae</taxon>
        <taxon>Orchesellinae</taxon>
        <taxon>Orchesella</taxon>
    </lineage>
</organism>
<comment type="caution">
    <text evidence="2">The sequence shown here is derived from an EMBL/GenBank/DDBJ whole genome shotgun (WGS) entry which is preliminary data.</text>
</comment>
<evidence type="ECO:0000313" key="2">
    <source>
        <dbReference type="EMBL" id="CAL8103833.1"/>
    </source>
</evidence>
<feature type="chain" id="PRO_5046656241" evidence="1">
    <location>
        <begin position="34"/>
        <end position="95"/>
    </location>
</feature>
<evidence type="ECO:0000256" key="1">
    <source>
        <dbReference type="SAM" id="SignalP"/>
    </source>
</evidence>
<protein>
    <submittedName>
        <fullName evidence="2">Uncharacterized protein</fullName>
    </submittedName>
</protein>